<dbReference type="PANTHER" id="PTHR43123">
    <property type="entry name" value="POLYSACCHARIDE DEACETYLASE-RELATED"/>
    <property type="match status" value="1"/>
</dbReference>
<dbReference type="SUPFAM" id="SSF88713">
    <property type="entry name" value="Glycoside hydrolase/deacetylase"/>
    <property type="match status" value="1"/>
</dbReference>
<dbReference type="PANTHER" id="PTHR43123:SF4">
    <property type="entry name" value="POLYSACCHARIDE DEACETYLASE"/>
    <property type="match status" value="1"/>
</dbReference>
<evidence type="ECO:0000313" key="2">
    <source>
        <dbReference type="Proteomes" id="UP000092583"/>
    </source>
</evidence>
<dbReference type="AlphaFoldDB" id="A0A1B9ILU7"/>
<dbReference type="InterPro" id="IPR011330">
    <property type="entry name" value="Glyco_hydro/deAcase_b/a-brl"/>
</dbReference>
<name>A0A1B9ILU7_9TREE</name>
<proteinExistence type="predicted"/>
<reference evidence="1 2" key="1">
    <citation type="submission" date="2013-07" db="EMBL/GenBank/DDBJ databases">
        <title>The Genome Sequence of Kwoniella mangroviensis CBS10435.</title>
        <authorList>
            <consortium name="The Broad Institute Genome Sequencing Platform"/>
            <person name="Cuomo C."/>
            <person name="Litvintseva A."/>
            <person name="Chen Y."/>
            <person name="Heitman J."/>
            <person name="Sun S."/>
            <person name="Springer D."/>
            <person name="Dromer F."/>
            <person name="Young S.K."/>
            <person name="Zeng Q."/>
            <person name="Gargeya S."/>
            <person name="Fitzgerald M."/>
            <person name="Abouelleil A."/>
            <person name="Alvarado L."/>
            <person name="Berlin A.M."/>
            <person name="Chapman S.B."/>
            <person name="Dewar J."/>
            <person name="Goldberg J."/>
            <person name="Griggs A."/>
            <person name="Gujja S."/>
            <person name="Hansen M."/>
            <person name="Howarth C."/>
            <person name="Imamovic A."/>
            <person name="Larimer J."/>
            <person name="McCowan C."/>
            <person name="Murphy C."/>
            <person name="Pearson M."/>
            <person name="Priest M."/>
            <person name="Roberts A."/>
            <person name="Saif S."/>
            <person name="Shea T."/>
            <person name="Sykes S."/>
            <person name="Wortman J."/>
            <person name="Nusbaum C."/>
            <person name="Birren B."/>
        </authorList>
    </citation>
    <scope>NUCLEOTIDE SEQUENCE [LARGE SCALE GENOMIC DNA]</scope>
    <source>
        <strain evidence="1 2">CBS 10435</strain>
    </source>
</reference>
<gene>
    <name evidence="1" type="ORF">L486_06411</name>
</gene>
<evidence type="ECO:0000313" key="1">
    <source>
        <dbReference type="EMBL" id="OCF56467.1"/>
    </source>
</evidence>
<sequence>MTNDRYTEDWLEREFVGYGFDQPDPKWPGGGKICVSFVVQYYMGAELNILEGDPTFCSEYLEIPPRAPPTAMRSEASEMMYEYGAREGIARLLDIFNDSCVLGLVWSLIVPQLTVTRALEKAPYWVKPILDSGAELSCGGHRYRDNLYVDPEEEDQLIGKSIDVLQELTGDKTLPKGWLVERRSNLSTKLYSLTHKERGLPLLYSSDSCADDVPYWIPSPTKEENKGLLMIPFSYDCSDLRFKMKGSGFASPKDYFLHLKDTFDCLYEEGEAGQAKMMTVLLHPHIIGRPNRAFWLEEFIKYVQSKPDAWVARRQDIAEHWTKAFPYDSKTAFGQTKVPECAQISIPM</sequence>
<keyword evidence="2" id="KW-1185">Reference proteome</keyword>
<organism evidence="1 2">
    <name type="scientific">Kwoniella mangroviensis CBS 10435</name>
    <dbReference type="NCBI Taxonomy" id="1331196"/>
    <lineage>
        <taxon>Eukaryota</taxon>
        <taxon>Fungi</taxon>
        <taxon>Dikarya</taxon>
        <taxon>Basidiomycota</taxon>
        <taxon>Agaricomycotina</taxon>
        <taxon>Tremellomycetes</taxon>
        <taxon>Tremellales</taxon>
        <taxon>Cryptococcaceae</taxon>
        <taxon>Kwoniella</taxon>
    </lineage>
</organism>
<dbReference type="Gene3D" id="3.20.20.370">
    <property type="entry name" value="Glycoside hydrolase/deacetylase"/>
    <property type="match status" value="1"/>
</dbReference>
<dbReference type="STRING" id="1331196.A0A1B9ILU7"/>
<evidence type="ECO:0008006" key="3">
    <source>
        <dbReference type="Google" id="ProtNLM"/>
    </source>
</evidence>
<protein>
    <recommendedName>
        <fullName evidence="3">Chitin deacetylase</fullName>
    </recommendedName>
</protein>
<dbReference type="EMBL" id="KV700091">
    <property type="protein sequence ID" value="OCF56467.1"/>
    <property type="molecule type" value="Genomic_DNA"/>
</dbReference>
<dbReference type="GO" id="GO:0005975">
    <property type="term" value="P:carbohydrate metabolic process"/>
    <property type="evidence" value="ECO:0007669"/>
    <property type="project" value="InterPro"/>
</dbReference>
<accession>A0A1B9ILU7</accession>
<dbReference type="Proteomes" id="UP000092583">
    <property type="component" value="Unassembled WGS sequence"/>
</dbReference>
<reference evidence="2" key="2">
    <citation type="submission" date="2013-12" db="EMBL/GenBank/DDBJ databases">
        <title>Evolution of pathogenesis and genome organization in the Tremellales.</title>
        <authorList>
            <person name="Cuomo C."/>
            <person name="Litvintseva A."/>
            <person name="Heitman J."/>
            <person name="Chen Y."/>
            <person name="Sun S."/>
            <person name="Springer D."/>
            <person name="Dromer F."/>
            <person name="Young S."/>
            <person name="Zeng Q."/>
            <person name="Chapman S."/>
            <person name="Gujja S."/>
            <person name="Saif S."/>
            <person name="Birren B."/>
        </authorList>
    </citation>
    <scope>NUCLEOTIDE SEQUENCE [LARGE SCALE GENOMIC DNA]</scope>
    <source>
        <strain evidence="2">CBS 10435</strain>
    </source>
</reference>
<dbReference type="OrthoDB" id="9970124at2759"/>